<comment type="caution">
    <text evidence="1">The sequence shown here is derived from an EMBL/GenBank/DDBJ whole genome shotgun (WGS) entry which is preliminary data.</text>
</comment>
<protein>
    <submittedName>
        <fullName evidence="1">Uncharacterized protein</fullName>
    </submittedName>
</protein>
<reference evidence="2" key="1">
    <citation type="journal article" date="2023" name="Nat. Plants">
        <title>Single-cell RNA sequencing provides a high-resolution roadmap for understanding the multicellular compartmentation of specialized metabolism.</title>
        <authorList>
            <person name="Sun S."/>
            <person name="Shen X."/>
            <person name="Li Y."/>
            <person name="Li Y."/>
            <person name="Wang S."/>
            <person name="Li R."/>
            <person name="Zhang H."/>
            <person name="Shen G."/>
            <person name="Guo B."/>
            <person name="Wei J."/>
            <person name="Xu J."/>
            <person name="St-Pierre B."/>
            <person name="Chen S."/>
            <person name="Sun C."/>
        </authorList>
    </citation>
    <scope>NUCLEOTIDE SEQUENCE [LARGE SCALE GENOMIC DNA]</scope>
</reference>
<evidence type="ECO:0000313" key="2">
    <source>
        <dbReference type="Proteomes" id="UP001060085"/>
    </source>
</evidence>
<accession>A0ACC0AT43</accession>
<dbReference type="Proteomes" id="UP001060085">
    <property type="component" value="Linkage Group LG05"/>
</dbReference>
<evidence type="ECO:0000313" key="1">
    <source>
        <dbReference type="EMBL" id="KAI5662618.1"/>
    </source>
</evidence>
<keyword evidence="2" id="KW-1185">Reference proteome</keyword>
<gene>
    <name evidence="1" type="ORF">M9H77_21941</name>
</gene>
<dbReference type="EMBL" id="CM044705">
    <property type="protein sequence ID" value="KAI5662618.1"/>
    <property type="molecule type" value="Genomic_DNA"/>
</dbReference>
<proteinExistence type="predicted"/>
<organism evidence="1 2">
    <name type="scientific">Catharanthus roseus</name>
    <name type="common">Madagascar periwinkle</name>
    <name type="synonym">Vinca rosea</name>
    <dbReference type="NCBI Taxonomy" id="4058"/>
    <lineage>
        <taxon>Eukaryota</taxon>
        <taxon>Viridiplantae</taxon>
        <taxon>Streptophyta</taxon>
        <taxon>Embryophyta</taxon>
        <taxon>Tracheophyta</taxon>
        <taxon>Spermatophyta</taxon>
        <taxon>Magnoliopsida</taxon>
        <taxon>eudicotyledons</taxon>
        <taxon>Gunneridae</taxon>
        <taxon>Pentapetalae</taxon>
        <taxon>asterids</taxon>
        <taxon>lamiids</taxon>
        <taxon>Gentianales</taxon>
        <taxon>Apocynaceae</taxon>
        <taxon>Rauvolfioideae</taxon>
        <taxon>Vinceae</taxon>
        <taxon>Catharanthinae</taxon>
        <taxon>Catharanthus</taxon>
    </lineage>
</organism>
<name>A0ACC0AT43_CATRO</name>
<sequence>MAARLLGHEVADLCLGKPPLKSLSVSATVGDALSSLRKSEDNCISIWNCDHYSNSNKNSLNDCCFCIGKISMVDIICYLCREDNLSSPSLALKSPVSSLLSKIPGLVRHLEPSSSVVEAIDLILQGAQNLVIPIKSNTSGTSKRKLIQKSSTICPTIHNGREFCWLTQEDVMRFFLNSIGLFSPMPTLSIENLGIINPEILAIRYHSPASSAIEAIKEALVNQTSVAVVDDEGILIGEISPFTLACCDESTATAITTLSTGDLMAYIDCGGPPEDIVRVVIARLRERNLQGMLEEFMIDSSIIPSNSSSSDEELPSPKTTLSRSGKYSRSSSYSARMVRRAEAIVCHPRSSLIAVMIQAIAHRVSYVWVIEDDGTVVGIVTFSNILEAFREHFESMSF</sequence>